<accession>A0AAN6EPM1</accession>
<proteinExistence type="predicted"/>
<dbReference type="Pfam" id="PF11093">
    <property type="entry name" value="Mitochondr_Som1"/>
    <property type="match status" value="1"/>
</dbReference>
<dbReference type="EMBL" id="JAJGCB010000015">
    <property type="protein sequence ID" value="KAJ8989136.1"/>
    <property type="molecule type" value="Genomic_DNA"/>
</dbReference>
<dbReference type="AlphaFoldDB" id="A0AAN6EPM1"/>
<evidence type="ECO:0000313" key="2">
    <source>
        <dbReference type="EMBL" id="KAJ8989136.1"/>
    </source>
</evidence>
<feature type="compositionally biased region" description="Polar residues" evidence="1">
    <location>
        <begin position="107"/>
        <end position="126"/>
    </location>
</feature>
<sequence length="143" mass="16554">MAPPEHPFPVSELEQRVHYHTVEFKEKARKLPSGFNLKKDCALLELVQYSCTTPEQQYERAMASSTGTARMECFPFVRLFRKCQDKRGKEFHVETTAWEGEHAWSPPASTMAQSTNKNNTPSTNREIQADSYANYGNYFWPQK</sequence>
<feature type="region of interest" description="Disordered" evidence="1">
    <location>
        <begin position="102"/>
        <end position="127"/>
    </location>
</feature>
<gene>
    <name evidence="2" type="ORF">HRR80_006863</name>
</gene>
<name>A0AAN6EPM1_EXODE</name>
<comment type="caution">
    <text evidence="2">The sequence shown here is derived from an EMBL/GenBank/DDBJ whole genome shotgun (WGS) entry which is preliminary data.</text>
</comment>
<protein>
    <submittedName>
        <fullName evidence="2">Uncharacterized protein</fullName>
    </submittedName>
</protein>
<dbReference type="InterPro" id="IPR024645">
    <property type="entry name" value="Mitochondr_Som1"/>
</dbReference>
<evidence type="ECO:0000256" key="1">
    <source>
        <dbReference type="SAM" id="MobiDB-lite"/>
    </source>
</evidence>
<reference evidence="2" key="1">
    <citation type="submission" date="2023-01" db="EMBL/GenBank/DDBJ databases">
        <title>Exophiala dermititidis isolated from Cystic Fibrosis Patient.</title>
        <authorList>
            <person name="Kurbessoian T."/>
            <person name="Crocker A."/>
            <person name="Murante D."/>
            <person name="Hogan D.A."/>
            <person name="Stajich J.E."/>
        </authorList>
    </citation>
    <scope>NUCLEOTIDE SEQUENCE</scope>
    <source>
        <strain evidence="2">Ex8</strain>
    </source>
</reference>
<organism evidence="2 3">
    <name type="scientific">Exophiala dermatitidis</name>
    <name type="common">Black yeast-like fungus</name>
    <name type="synonym">Wangiella dermatitidis</name>
    <dbReference type="NCBI Taxonomy" id="5970"/>
    <lineage>
        <taxon>Eukaryota</taxon>
        <taxon>Fungi</taxon>
        <taxon>Dikarya</taxon>
        <taxon>Ascomycota</taxon>
        <taxon>Pezizomycotina</taxon>
        <taxon>Eurotiomycetes</taxon>
        <taxon>Chaetothyriomycetidae</taxon>
        <taxon>Chaetothyriales</taxon>
        <taxon>Herpotrichiellaceae</taxon>
        <taxon>Exophiala</taxon>
    </lineage>
</organism>
<dbReference type="GO" id="GO:0042720">
    <property type="term" value="C:mitochondrial inner membrane peptidase complex"/>
    <property type="evidence" value="ECO:0007669"/>
    <property type="project" value="InterPro"/>
</dbReference>
<evidence type="ECO:0000313" key="3">
    <source>
        <dbReference type="Proteomes" id="UP001161757"/>
    </source>
</evidence>
<dbReference type="Proteomes" id="UP001161757">
    <property type="component" value="Unassembled WGS sequence"/>
</dbReference>